<proteinExistence type="predicted"/>
<feature type="region of interest" description="Disordered" evidence="1">
    <location>
        <begin position="1"/>
        <end position="100"/>
    </location>
</feature>
<reference evidence="2 3" key="1">
    <citation type="journal article" date="2025" name="Microbiol. Resour. Announc.">
        <title>Draft genome sequences for Neonectria magnoliae and Neonectria punicea, canker pathogens of Liriodendron tulipifera and Acer saccharum in West Virginia.</title>
        <authorList>
            <person name="Petronek H.M."/>
            <person name="Kasson M.T."/>
            <person name="Metheny A.M."/>
            <person name="Stauder C.M."/>
            <person name="Lovett B."/>
            <person name="Lynch S.C."/>
            <person name="Garnas J.R."/>
            <person name="Kasson L.R."/>
            <person name="Stajich J.E."/>
        </authorList>
    </citation>
    <scope>NUCLEOTIDE SEQUENCE [LARGE SCALE GENOMIC DNA]</scope>
    <source>
        <strain evidence="2 3">NRRL 64651</strain>
    </source>
</reference>
<sequence length="144" mass="15649">MTPTTTLDASRQKQQAYPPSPSPAETSSPREDKDNSPSTSSVGASNEPIWIPSNVDSDAEDDRDDGQDFNDSRSDATLPSIDSLAAQSQPRNTIHADSPSKVFDNIDWIPKIFAAHRRKPSNASTDITDIRSRAFYPASGSLSR</sequence>
<evidence type="ECO:0000313" key="2">
    <source>
        <dbReference type="EMBL" id="KAK7428975.1"/>
    </source>
</evidence>
<evidence type="ECO:0000313" key="3">
    <source>
        <dbReference type="Proteomes" id="UP001498421"/>
    </source>
</evidence>
<accession>A0ABR1I7K7</accession>
<dbReference type="EMBL" id="JAZAVK010000034">
    <property type="protein sequence ID" value="KAK7428975.1"/>
    <property type="molecule type" value="Genomic_DNA"/>
</dbReference>
<organism evidence="2 3">
    <name type="scientific">Neonectria magnoliae</name>
    <dbReference type="NCBI Taxonomy" id="2732573"/>
    <lineage>
        <taxon>Eukaryota</taxon>
        <taxon>Fungi</taxon>
        <taxon>Dikarya</taxon>
        <taxon>Ascomycota</taxon>
        <taxon>Pezizomycotina</taxon>
        <taxon>Sordariomycetes</taxon>
        <taxon>Hypocreomycetidae</taxon>
        <taxon>Hypocreales</taxon>
        <taxon>Nectriaceae</taxon>
        <taxon>Neonectria</taxon>
    </lineage>
</organism>
<gene>
    <name evidence="2" type="ORF">QQZ08_004487</name>
</gene>
<comment type="caution">
    <text evidence="2">The sequence shown here is derived from an EMBL/GenBank/DDBJ whole genome shotgun (WGS) entry which is preliminary data.</text>
</comment>
<dbReference type="Proteomes" id="UP001498421">
    <property type="component" value="Unassembled WGS sequence"/>
</dbReference>
<protein>
    <submittedName>
        <fullName evidence="2">Uncharacterized protein</fullName>
    </submittedName>
</protein>
<name>A0ABR1I7K7_9HYPO</name>
<keyword evidence="3" id="KW-1185">Reference proteome</keyword>
<feature type="compositionally biased region" description="Polar residues" evidence="1">
    <location>
        <begin position="1"/>
        <end position="17"/>
    </location>
</feature>
<evidence type="ECO:0000256" key="1">
    <source>
        <dbReference type="SAM" id="MobiDB-lite"/>
    </source>
</evidence>
<feature type="compositionally biased region" description="Acidic residues" evidence="1">
    <location>
        <begin position="57"/>
        <end position="68"/>
    </location>
</feature>